<accession>A0A8D8LMV4</accession>
<evidence type="ECO:0000313" key="2">
    <source>
        <dbReference type="EMBL" id="CAG6608262.1"/>
    </source>
</evidence>
<name>A0A8D8LMV4_9HEMI</name>
<dbReference type="Pfam" id="PF02958">
    <property type="entry name" value="EcKL"/>
    <property type="match status" value="1"/>
</dbReference>
<dbReference type="SUPFAM" id="SSF56112">
    <property type="entry name" value="Protein kinase-like (PK-like)"/>
    <property type="match status" value="1"/>
</dbReference>
<dbReference type="EMBL" id="HBUF01010860">
    <property type="protein sequence ID" value="CAG6608262.1"/>
    <property type="molecule type" value="Transcribed_RNA"/>
</dbReference>
<protein>
    <submittedName>
        <fullName evidence="2">Uncharacterized oxidoreductase dhs-27</fullName>
    </submittedName>
</protein>
<dbReference type="AlphaFoldDB" id="A0A8D8LMV4"/>
<dbReference type="InterPro" id="IPR015897">
    <property type="entry name" value="CHK_kinase-like"/>
</dbReference>
<reference evidence="2" key="1">
    <citation type="submission" date="2021-05" db="EMBL/GenBank/DDBJ databases">
        <authorList>
            <person name="Alioto T."/>
            <person name="Alioto T."/>
            <person name="Gomez Garrido J."/>
        </authorList>
    </citation>
    <scope>NUCLEOTIDE SEQUENCE</scope>
</reference>
<dbReference type="Gene3D" id="3.90.1200.10">
    <property type="match status" value="1"/>
</dbReference>
<feature type="domain" description="CHK kinase-like" evidence="1">
    <location>
        <begin position="203"/>
        <end position="391"/>
    </location>
</feature>
<organism evidence="2">
    <name type="scientific">Cacopsylla melanoneura</name>
    <dbReference type="NCBI Taxonomy" id="428564"/>
    <lineage>
        <taxon>Eukaryota</taxon>
        <taxon>Metazoa</taxon>
        <taxon>Ecdysozoa</taxon>
        <taxon>Arthropoda</taxon>
        <taxon>Hexapoda</taxon>
        <taxon>Insecta</taxon>
        <taxon>Pterygota</taxon>
        <taxon>Neoptera</taxon>
        <taxon>Paraneoptera</taxon>
        <taxon>Hemiptera</taxon>
        <taxon>Sternorrhyncha</taxon>
        <taxon>Psylloidea</taxon>
        <taxon>Psyllidae</taxon>
        <taxon>Psyllinae</taxon>
        <taxon>Cacopsylla</taxon>
    </lineage>
</organism>
<evidence type="ECO:0000259" key="1">
    <source>
        <dbReference type="SMART" id="SM00587"/>
    </source>
</evidence>
<dbReference type="PANTHER" id="PTHR11012:SF58">
    <property type="entry name" value="CHK KINASE-LIKE DOMAIN-CONTAINING PROTEIN"/>
    <property type="match status" value="1"/>
</dbReference>
<dbReference type="SMART" id="SM00587">
    <property type="entry name" value="CHK"/>
    <property type="match status" value="1"/>
</dbReference>
<dbReference type="InterPro" id="IPR011009">
    <property type="entry name" value="Kinase-like_dom_sf"/>
</dbReference>
<dbReference type="PANTHER" id="PTHR11012">
    <property type="entry name" value="PROTEIN KINASE-LIKE DOMAIN-CONTAINING"/>
    <property type="match status" value="1"/>
</dbReference>
<sequence length="457" mass="51835">MLRAGEWSEERITTLHSSTPSLLVFRSIHPVSVPLSSLFQQTPPSISFSQFQFSSRSRSSIRAVMADTTSREELQSIISIDRVSNWLEKHFGRTVSVTKLKYEDPPQETADYVLSDIVAVNVSVENEGEDQINLIVKLLPNDPFSRYFVTEAQFDLREIKFYDEVVPDLLQFQKEANAVIDLPIPKCFYSEYNVAGSELESVLVLDNLKHRGFHSVPFSTGLSLAQCRVALEAVSRVHALTLAMKHKNKLDLDEKYPFLFKTPKATDSYQQLVERGLPQLATFLESKPGLENILASLQELRPRTKDTIAELLRPEDPLGLITHTDFWCNNLLFNENSSQCMILDWQMICYSRATNDIALLLVSSLSSTLRREHTQSLLDYYWTHLTEHSASLGLRIEAELKYDRAQLGKDYRQSLLLALLLCIGSVDVALGNPDTEQRLVDVLQDLYDEGVLSGKTE</sequence>
<dbReference type="InterPro" id="IPR004119">
    <property type="entry name" value="EcKL"/>
</dbReference>
<proteinExistence type="predicted"/>